<dbReference type="SUPFAM" id="SSF47729">
    <property type="entry name" value="IHF-like DNA-binding proteins"/>
    <property type="match status" value="1"/>
</dbReference>
<accession>A0A8D4VMM2</accession>
<protein>
    <submittedName>
        <fullName evidence="6">DNA-binding protein HU-beta</fullName>
    </submittedName>
</protein>
<proteinExistence type="inferred from homology"/>
<keyword evidence="4 6" id="KW-0238">DNA-binding</keyword>
<dbReference type="Proteomes" id="UP000824988">
    <property type="component" value="Chromosome"/>
</dbReference>
<dbReference type="PANTHER" id="PTHR33175">
    <property type="entry name" value="DNA-BINDING PROTEIN HU"/>
    <property type="match status" value="1"/>
</dbReference>
<dbReference type="KEGG" id="moz:MoryE10_09620"/>
<dbReference type="CDD" id="cd00591">
    <property type="entry name" value="HU_IHF"/>
    <property type="match status" value="1"/>
</dbReference>
<sequence length="91" mass="9628">MTKKDLIEAIHGHLGDEINKRQIDDVLEAIGTAVTNALAKGDEVPLPGLGKLTVKERAARQGRNPQTGEAITIPAGKKVHFAPAKALKDAV</sequence>
<comment type="function">
    <text evidence="1">Histone-like DNA-binding protein which is capable of wrapping DNA to stabilize it, and thus to prevent its denaturation under extreme environmental conditions.</text>
</comment>
<dbReference type="GO" id="GO:0030261">
    <property type="term" value="P:chromosome condensation"/>
    <property type="evidence" value="ECO:0007669"/>
    <property type="project" value="UniProtKB-KW"/>
</dbReference>
<dbReference type="GO" id="GO:0030527">
    <property type="term" value="F:structural constituent of chromatin"/>
    <property type="evidence" value="ECO:0007669"/>
    <property type="project" value="InterPro"/>
</dbReference>
<dbReference type="GO" id="GO:0003677">
    <property type="term" value="F:DNA binding"/>
    <property type="evidence" value="ECO:0007669"/>
    <property type="project" value="UniProtKB-KW"/>
</dbReference>
<dbReference type="PRINTS" id="PR01727">
    <property type="entry name" value="DNABINDINGHU"/>
</dbReference>
<evidence type="ECO:0000313" key="6">
    <source>
        <dbReference type="EMBL" id="BBL70356.1"/>
    </source>
</evidence>
<comment type="similarity">
    <text evidence="2 5">Belongs to the bacterial histone-like protein family.</text>
</comment>
<dbReference type="EMBL" id="AP019782">
    <property type="protein sequence ID" value="BBL70356.1"/>
    <property type="molecule type" value="Genomic_DNA"/>
</dbReference>
<evidence type="ECO:0000256" key="1">
    <source>
        <dbReference type="ARBA" id="ARBA00003819"/>
    </source>
</evidence>
<dbReference type="RefSeq" id="WP_054774700.1">
    <property type="nucleotide sequence ID" value="NZ_AP019782.1"/>
</dbReference>
<dbReference type="GO" id="GO:0005829">
    <property type="term" value="C:cytosol"/>
    <property type="evidence" value="ECO:0007669"/>
    <property type="project" value="TreeGrafter"/>
</dbReference>
<dbReference type="InterPro" id="IPR010992">
    <property type="entry name" value="IHF-like_DNA-bd_dom_sf"/>
</dbReference>
<keyword evidence="3" id="KW-0226">DNA condensation</keyword>
<dbReference type="PANTHER" id="PTHR33175:SF3">
    <property type="entry name" value="DNA-BINDING PROTEIN HU-BETA"/>
    <property type="match status" value="1"/>
</dbReference>
<dbReference type="Pfam" id="PF00216">
    <property type="entry name" value="Bac_DNA_binding"/>
    <property type="match status" value="1"/>
</dbReference>
<gene>
    <name evidence="6" type="primary">hupB_2</name>
    <name evidence="6" type="ORF">MoryE10_09620</name>
</gene>
<evidence type="ECO:0000256" key="2">
    <source>
        <dbReference type="ARBA" id="ARBA00010529"/>
    </source>
</evidence>
<evidence type="ECO:0000313" key="7">
    <source>
        <dbReference type="Proteomes" id="UP000824988"/>
    </source>
</evidence>
<dbReference type="AlphaFoldDB" id="A0A8D4VMM2"/>
<reference evidence="6" key="1">
    <citation type="submission" date="2019-06" db="EMBL/GenBank/DDBJ databases">
        <title>Complete genome sequence of Methylogaea oryzae strain JCM16910.</title>
        <authorList>
            <person name="Asakawa S."/>
        </authorList>
    </citation>
    <scope>NUCLEOTIDE SEQUENCE</scope>
    <source>
        <strain evidence="6">E10</strain>
    </source>
</reference>
<evidence type="ECO:0000256" key="5">
    <source>
        <dbReference type="RuleBase" id="RU003939"/>
    </source>
</evidence>
<dbReference type="InterPro" id="IPR000119">
    <property type="entry name" value="Hist_DNA-bd"/>
</dbReference>
<keyword evidence="7" id="KW-1185">Reference proteome</keyword>
<dbReference type="Gene3D" id="4.10.520.10">
    <property type="entry name" value="IHF-like DNA-binding proteins"/>
    <property type="match status" value="1"/>
</dbReference>
<name>A0A8D4VMM2_9GAMM</name>
<organism evidence="6 7">
    <name type="scientific">Methylogaea oryzae</name>
    <dbReference type="NCBI Taxonomy" id="1295382"/>
    <lineage>
        <taxon>Bacteria</taxon>
        <taxon>Pseudomonadati</taxon>
        <taxon>Pseudomonadota</taxon>
        <taxon>Gammaproteobacteria</taxon>
        <taxon>Methylococcales</taxon>
        <taxon>Methylococcaceae</taxon>
        <taxon>Methylogaea</taxon>
    </lineage>
</organism>
<evidence type="ECO:0000256" key="4">
    <source>
        <dbReference type="ARBA" id="ARBA00023125"/>
    </source>
</evidence>
<evidence type="ECO:0000256" key="3">
    <source>
        <dbReference type="ARBA" id="ARBA00023067"/>
    </source>
</evidence>
<dbReference type="SMART" id="SM00411">
    <property type="entry name" value="BHL"/>
    <property type="match status" value="1"/>
</dbReference>